<gene>
    <name evidence="1" type="ORF">IMCC12053_16</name>
</gene>
<evidence type="ECO:0000313" key="2">
    <source>
        <dbReference type="Proteomes" id="UP000064920"/>
    </source>
</evidence>
<evidence type="ECO:0000313" key="1">
    <source>
        <dbReference type="EMBL" id="ALI53966.1"/>
    </source>
</evidence>
<organism evidence="1 2">
    <name type="scientific">Celeribacter marinus</name>
    <dbReference type="NCBI Taxonomy" id="1397108"/>
    <lineage>
        <taxon>Bacteria</taxon>
        <taxon>Pseudomonadati</taxon>
        <taxon>Pseudomonadota</taxon>
        <taxon>Alphaproteobacteria</taxon>
        <taxon>Rhodobacterales</taxon>
        <taxon>Roseobacteraceae</taxon>
        <taxon>Celeribacter</taxon>
    </lineage>
</organism>
<dbReference type="KEGG" id="cmar:IMCC12053_16"/>
<reference evidence="2" key="1">
    <citation type="submission" date="2015-05" db="EMBL/GenBank/DDBJ databases">
        <authorList>
            <person name="Oh H.-M."/>
            <person name="Yang J.-A."/>
            <person name="Cho J.-C."/>
            <person name="Kang I."/>
        </authorList>
    </citation>
    <scope>NUCLEOTIDE SEQUENCE [LARGE SCALE GENOMIC DNA]</scope>
    <source>
        <strain evidence="2">IMCC 12053</strain>
    </source>
</reference>
<name>A0A0P0A1A4_9RHOB</name>
<sequence length="154" mass="17045">MHRQQPHLAGRDHASGVQEELCKLGFVINRPNKLDIDSEICCEALEPVFIGAGANHHKSGRFAHPCQSFDRLIEPHFGDEPGNDEKIWRLARVRDEGRADIPLPKHSLAGFALCIVVKGIVNHVDSFARIPFHCSELARPFAVNQQAGGEPEEG</sequence>
<dbReference type="EMBL" id="CP012023">
    <property type="protein sequence ID" value="ALI53966.1"/>
    <property type="molecule type" value="Genomic_DNA"/>
</dbReference>
<dbReference type="Proteomes" id="UP000064920">
    <property type="component" value="Chromosome"/>
</dbReference>
<dbReference type="AlphaFoldDB" id="A0A0P0A1A4"/>
<accession>A0A0P0A1A4</accession>
<protein>
    <submittedName>
        <fullName evidence="1">Uncharacterized protein</fullName>
    </submittedName>
</protein>
<keyword evidence="2" id="KW-1185">Reference proteome</keyword>
<proteinExistence type="predicted"/>